<name>A0A5M6CW66_9BACT</name>
<accession>A0A5M6CW66</accession>
<protein>
    <submittedName>
        <fullName evidence="2">NAD(P)/FAD-dependent oxidoreductase</fullName>
    </submittedName>
</protein>
<dbReference type="PANTHER" id="PTHR42685:SF22">
    <property type="entry name" value="CONDITIONED MEDIUM FACTOR RECEPTOR 1"/>
    <property type="match status" value="1"/>
</dbReference>
<dbReference type="PRINTS" id="PR00420">
    <property type="entry name" value="RNGMNOXGNASE"/>
</dbReference>
<organism evidence="2 3">
    <name type="scientific">Roseiconus nitratireducens</name>
    <dbReference type="NCBI Taxonomy" id="2605748"/>
    <lineage>
        <taxon>Bacteria</taxon>
        <taxon>Pseudomonadati</taxon>
        <taxon>Planctomycetota</taxon>
        <taxon>Planctomycetia</taxon>
        <taxon>Pirellulales</taxon>
        <taxon>Pirellulaceae</taxon>
        <taxon>Roseiconus</taxon>
    </lineage>
</organism>
<reference evidence="2 3" key="1">
    <citation type="submission" date="2019-08" db="EMBL/GenBank/DDBJ databases">
        <authorList>
            <person name="Dhanesh K."/>
            <person name="Kumar G."/>
            <person name="Sasikala C."/>
            <person name="Venkata Ramana C."/>
        </authorList>
    </citation>
    <scope>NUCLEOTIDE SEQUENCE [LARGE SCALE GENOMIC DNA]</scope>
    <source>
        <strain evidence="2 3">JC645</strain>
    </source>
</reference>
<dbReference type="Proteomes" id="UP000324479">
    <property type="component" value="Unassembled WGS sequence"/>
</dbReference>
<dbReference type="InterPro" id="IPR050407">
    <property type="entry name" value="Geranylgeranyl_reductase"/>
</dbReference>
<dbReference type="InterPro" id="IPR036188">
    <property type="entry name" value="FAD/NAD-bd_sf"/>
</dbReference>
<dbReference type="AlphaFoldDB" id="A0A5M6CW66"/>
<dbReference type="Gene3D" id="3.50.50.60">
    <property type="entry name" value="FAD/NAD(P)-binding domain"/>
    <property type="match status" value="1"/>
</dbReference>
<evidence type="ECO:0000259" key="1">
    <source>
        <dbReference type="Pfam" id="PF01494"/>
    </source>
</evidence>
<dbReference type="PANTHER" id="PTHR42685">
    <property type="entry name" value="GERANYLGERANYL DIPHOSPHATE REDUCTASE"/>
    <property type="match status" value="1"/>
</dbReference>
<dbReference type="RefSeq" id="WP_150079331.1">
    <property type="nucleotide sequence ID" value="NZ_VWOX01000020.1"/>
</dbReference>
<evidence type="ECO:0000313" key="3">
    <source>
        <dbReference type="Proteomes" id="UP000324479"/>
    </source>
</evidence>
<comment type="caution">
    <text evidence="2">The sequence shown here is derived from an EMBL/GenBank/DDBJ whole genome shotgun (WGS) entry which is preliminary data.</text>
</comment>
<feature type="domain" description="FAD-binding" evidence="1">
    <location>
        <begin position="14"/>
        <end position="146"/>
    </location>
</feature>
<sequence>MKASSSLSVPSPRVLVIGGGVAGSVCALVLARRGVPVDVAEKMAFPRPKVCGCCIGGAGLAALESLSLRESVERVAATTRRWSASFSGRRIDLPLANGIAVSRHVLDPLLLQVAAESGAQVLQPCGASIIDADHRGVRVALQQEAEAIQREYDLVICAAGLSMAGLNEYLPWTETPNGPFGVSCRLQTGTADPGTIYMACGSDGYVGMVRLADGSIDVAAALRSGSESAKAGVPLVRMQRLLATSGFDPGHWDTADELRTTPPLRRSRRFAEGRLLAIGDTAGYVEPFTGEGMTWAIQSGIAAAELVSDCPDWDTLAGQWRTRLRDLLRGKKRICRMVTDALHHDGLRGPAAVALSRVPWLASPLLKALGQR</sequence>
<proteinExistence type="predicted"/>
<dbReference type="GO" id="GO:0071949">
    <property type="term" value="F:FAD binding"/>
    <property type="evidence" value="ECO:0007669"/>
    <property type="project" value="InterPro"/>
</dbReference>
<dbReference type="SUPFAM" id="SSF51905">
    <property type="entry name" value="FAD/NAD(P)-binding domain"/>
    <property type="match status" value="1"/>
</dbReference>
<keyword evidence="3" id="KW-1185">Reference proteome</keyword>
<evidence type="ECO:0000313" key="2">
    <source>
        <dbReference type="EMBL" id="KAA5539333.1"/>
    </source>
</evidence>
<dbReference type="Pfam" id="PF01494">
    <property type="entry name" value="FAD_binding_3"/>
    <property type="match status" value="1"/>
</dbReference>
<dbReference type="InterPro" id="IPR002938">
    <property type="entry name" value="FAD-bd"/>
</dbReference>
<dbReference type="EMBL" id="VWOX01000020">
    <property type="protein sequence ID" value="KAA5539333.1"/>
    <property type="molecule type" value="Genomic_DNA"/>
</dbReference>
<gene>
    <name evidence="2" type="ORF">FYK55_24825</name>
</gene>